<reference evidence="5 6" key="1">
    <citation type="submission" date="2017-10" db="EMBL/GenBank/DDBJ databases">
        <title>Development of genomic resources for the powdery mildew, Erysiphe pulchra.</title>
        <authorList>
            <person name="Wadl P.A."/>
            <person name="Mack B.M."/>
            <person name="Moore G."/>
            <person name="Beltz S.B."/>
        </authorList>
    </citation>
    <scope>NUCLEOTIDE SEQUENCE [LARGE SCALE GENOMIC DNA]</scope>
    <source>
        <strain evidence="5">Cflorida</strain>
    </source>
</reference>
<evidence type="ECO:0000313" key="6">
    <source>
        <dbReference type="Proteomes" id="UP000237438"/>
    </source>
</evidence>
<evidence type="ECO:0000256" key="4">
    <source>
        <dbReference type="ARBA" id="ARBA00046271"/>
    </source>
</evidence>
<organism evidence="5 6">
    <name type="scientific">Erysiphe pulchra</name>
    <dbReference type="NCBI Taxonomy" id="225359"/>
    <lineage>
        <taxon>Eukaryota</taxon>
        <taxon>Fungi</taxon>
        <taxon>Dikarya</taxon>
        <taxon>Ascomycota</taxon>
        <taxon>Pezizomycotina</taxon>
        <taxon>Leotiomycetes</taxon>
        <taxon>Erysiphales</taxon>
        <taxon>Erysiphaceae</taxon>
        <taxon>Erysiphe</taxon>
    </lineage>
</organism>
<dbReference type="Proteomes" id="UP000237438">
    <property type="component" value="Unassembled WGS sequence"/>
</dbReference>
<evidence type="ECO:0000256" key="2">
    <source>
        <dbReference type="ARBA" id="ARBA00023136"/>
    </source>
</evidence>
<keyword evidence="6" id="KW-1185">Reference proteome</keyword>
<dbReference type="GO" id="GO:0005778">
    <property type="term" value="C:peroxisomal membrane"/>
    <property type="evidence" value="ECO:0007669"/>
    <property type="project" value="UniProtKB-SubCell"/>
</dbReference>
<comment type="subcellular location">
    <subcellularLocation>
        <location evidence="4">Peroxisome membrane</location>
    </subcellularLocation>
</comment>
<proteinExistence type="predicted"/>
<name>A0A2S4Q1S5_9PEZI</name>
<accession>A0A2S4Q1S5</accession>
<keyword evidence="3" id="KW-0576">Peroxisome</keyword>
<sequence length="300" mass="34163">MATTNEERNLSPNISEEVGKLASDISAISSPVPELSNCTARFLRKTDQTISHLSRILSTPSGTDTLLLTICYTSLLSSTILTSISLARLRSTARILINKVLTLPPETTIVLTMKTIPSSRLLKLSMRLKALSSLISDVRIFARLWGLISIWTWAKSVFVENPNEDQTLNQLERLQVIANIGYQYLENYAYLSSKGVLGWNQKKQSKAWAWSSRFWALHIILEFVRLWREKRVREEKGKCKANEKSLWINDWEKQVLINTAYAPLTVHWSLEKGLVNEFFVGLLGSIVGIIKIRQVWNKTE</sequence>
<protein>
    <recommendedName>
        <fullName evidence="7">Peroxin 11C</fullName>
    </recommendedName>
</protein>
<keyword evidence="2" id="KW-0472">Membrane</keyword>
<evidence type="ECO:0000313" key="5">
    <source>
        <dbReference type="EMBL" id="POS88197.1"/>
    </source>
</evidence>
<evidence type="ECO:0000256" key="1">
    <source>
        <dbReference type="ARBA" id="ARBA00022593"/>
    </source>
</evidence>
<dbReference type="PANTHER" id="PTHR12652:SF25">
    <property type="entry name" value="MICROBODY (PEROXISOME) PROLIFERATION PROTEIN PEROXIN 11C (EUROFUNG)"/>
    <property type="match status" value="1"/>
</dbReference>
<evidence type="ECO:0000256" key="3">
    <source>
        <dbReference type="ARBA" id="ARBA00023140"/>
    </source>
</evidence>
<dbReference type="AlphaFoldDB" id="A0A2S4Q1S5"/>
<comment type="caution">
    <text evidence="5">The sequence shown here is derived from an EMBL/GenBank/DDBJ whole genome shotgun (WGS) entry which is preliminary data.</text>
</comment>
<keyword evidence="1" id="KW-0962">Peroxisome biogenesis</keyword>
<dbReference type="InterPro" id="IPR008733">
    <property type="entry name" value="PEX11"/>
</dbReference>
<dbReference type="OrthoDB" id="10005898at2759"/>
<dbReference type="PANTHER" id="PTHR12652">
    <property type="entry name" value="PEROXISOMAL BIOGENESIS FACTOR 11"/>
    <property type="match status" value="1"/>
</dbReference>
<dbReference type="EMBL" id="PEDP01000022">
    <property type="protein sequence ID" value="POS88197.1"/>
    <property type="molecule type" value="Genomic_DNA"/>
</dbReference>
<dbReference type="STRING" id="225359.A0A2S4Q1S5"/>
<evidence type="ECO:0008006" key="7">
    <source>
        <dbReference type="Google" id="ProtNLM"/>
    </source>
</evidence>
<gene>
    <name evidence="5" type="ORF">EPUL_000955</name>
</gene>
<dbReference type="GO" id="GO:0016559">
    <property type="term" value="P:peroxisome fission"/>
    <property type="evidence" value="ECO:0007669"/>
    <property type="project" value="InterPro"/>
</dbReference>
<dbReference type="Pfam" id="PF05648">
    <property type="entry name" value="PEX11"/>
    <property type="match status" value="1"/>
</dbReference>